<dbReference type="FunCoup" id="A0A0P0V4V0">
    <property type="interactions" value="4"/>
</dbReference>
<sequence>MAVEGEREALQHWAAGEQMVEVPGAHDGVPNVELQEVGEDVGAAGEARGGREIPVADEEAAESGAAEDVGGEGHIEVVDGNVDEDEVLHALGGDEARPLGELGTVEREHAVLDVDDAEGARVTGEGAADGRDARGLAGGEEEIGVAEDERRGAPDAPPAGGERRGASRVLDGEAGDDVAEKVVGERADAVLAAVALGGGKRGAVSGGGMAGEPPQDLPDDVAHAAGEG</sequence>
<feature type="compositionally biased region" description="Gly residues" evidence="1">
    <location>
        <begin position="199"/>
        <end position="210"/>
    </location>
</feature>
<dbReference type="eggNOG" id="ENOG502R7F0">
    <property type="taxonomic scope" value="Eukaryota"/>
</dbReference>
<evidence type="ECO:0000313" key="3">
    <source>
        <dbReference type="Proteomes" id="UP000059680"/>
    </source>
</evidence>
<dbReference type="AlphaFoldDB" id="A0A0P0V4V0"/>
<keyword evidence="3" id="KW-1185">Reference proteome</keyword>
<dbReference type="PaxDb" id="39947-A0A0P0V4V0"/>
<reference evidence="2 3" key="2">
    <citation type="journal article" date="2013" name="Plant Cell Physiol.">
        <title>Rice Annotation Project Database (RAP-DB): an integrative and interactive database for rice genomics.</title>
        <authorList>
            <person name="Sakai H."/>
            <person name="Lee S.S."/>
            <person name="Tanaka T."/>
            <person name="Numa H."/>
            <person name="Kim J."/>
            <person name="Kawahara Y."/>
            <person name="Wakimoto H."/>
            <person name="Yang C.C."/>
            <person name="Iwamoto M."/>
            <person name="Abe T."/>
            <person name="Yamada Y."/>
            <person name="Muto A."/>
            <person name="Inokuchi H."/>
            <person name="Ikemura T."/>
            <person name="Matsumoto T."/>
            <person name="Sasaki T."/>
            <person name="Itoh T."/>
        </authorList>
    </citation>
    <scope>NUCLEOTIDE SEQUENCE [LARGE SCALE GENOMIC DNA]</scope>
    <source>
        <strain evidence="3">cv. Nipponbare</strain>
    </source>
</reference>
<reference evidence="3" key="1">
    <citation type="journal article" date="2005" name="Nature">
        <title>The map-based sequence of the rice genome.</title>
        <authorList>
            <consortium name="International rice genome sequencing project (IRGSP)"/>
            <person name="Matsumoto T."/>
            <person name="Wu J."/>
            <person name="Kanamori H."/>
            <person name="Katayose Y."/>
            <person name="Fujisawa M."/>
            <person name="Namiki N."/>
            <person name="Mizuno H."/>
            <person name="Yamamoto K."/>
            <person name="Antonio B.A."/>
            <person name="Baba T."/>
            <person name="Sakata K."/>
            <person name="Nagamura Y."/>
            <person name="Aoki H."/>
            <person name="Arikawa K."/>
            <person name="Arita K."/>
            <person name="Bito T."/>
            <person name="Chiden Y."/>
            <person name="Fujitsuka N."/>
            <person name="Fukunaka R."/>
            <person name="Hamada M."/>
            <person name="Harada C."/>
            <person name="Hayashi A."/>
            <person name="Hijishita S."/>
            <person name="Honda M."/>
            <person name="Hosokawa S."/>
            <person name="Ichikawa Y."/>
            <person name="Idonuma A."/>
            <person name="Iijima M."/>
            <person name="Ikeda M."/>
            <person name="Ikeno M."/>
            <person name="Ito K."/>
            <person name="Ito S."/>
            <person name="Ito T."/>
            <person name="Ito Y."/>
            <person name="Ito Y."/>
            <person name="Iwabuchi A."/>
            <person name="Kamiya K."/>
            <person name="Karasawa W."/>
            <person name="Kurita K."/>
            <person name="Katagiri S."/>
            <person name="Kikuta A."/>
            <person name="Kobayashi H."/>
            <person name="Kobayashi N."/>
            <person name="Machita K."/>
            <person name="Maehara T."/>
            <person name="Masukawa M."/>
            <person name="Mizubayashi T."/>
            <person name="Mukai Y."/>
            <person name="Nagasaki H."/>
            <person name="Nagata Y."/>
            <person name="Naito S."/>
            <person name="Nakashima M."/>
            <person name="Nakama Y."/>
            <person name="Nakamichi Y."/>
            <person name="Nakamura M."/>
            <person name="Meguro A."/>
            <person name="Negishi M."/>
            <person name="Ohta I."/>
            <person name="Ohta T."/>
            <person name="Okamoto M."/>
            <person name="Ono N."/>
            <person name="Saji S."/>
            <person name="Sakaguchi M."/>
            <person name="Sakai K."/>
            <person name="Shibata M."/>
            <person name="Shimokawa T."/>
            <person name="Song J."/>
            <person name="Takazaki Y."/>
            <person name="Terasawa K."/>
            <person name="Tsugane M."/>
            <person name="Tsuji K."/>
            <person name="Ueda S."/>
            <person name="Waki K."/>
            <person name="Yamagata H."/>
            <person name="Yamamoto M."/>
            <person name="Yamamoto S."/>
            <person name="Yamane H."/>
            <person name="Yoshiki S."/>
            <person name="Yoshihara R."/>
            <person name="Yukawa K."/>
            <person name="Zhong H."/>
            <person name="Yano M."/>
            <person name="Yuan Q."/>
            <person name="Ouyang S."/>
            <person name="Liu J."/>
            <person name="Jones K.M."/>
            <person name="Gansberger K."/>
            <person name="Moffat K."/>
            <person name="Hill J."/>
            <person name="Bera J."/>
            <person name="Fadrosh D."/>
            <person name="Jin S."/>
            <person name="Johri S."/>
            <person name="Kim M."/>
            <person name="Overton L."/>
            <person name="Reardon M."/>
            <person name="Tsitrin T."/>
            <person name="Vuong H."/>
            <person name="Weaver B."/>
            <person name="Ciecko A."/>
            <person name="Tallon L."/>
            <person name="Jackson J."/>
            <person name="Pai G."/>
            <person name="Aken S.V."/>
            <person name="Utterback T."/>
            <person name="Reidmuller S."/>
            <person name="Feldblyum T."/>
            <person name="Hsiao J."/>
            <person name="Zismann V."/>
            <person name="Iobst S."/>
            <person name="de Vazeille A.R."/>
            <person name="Buell C.R."/>
            <person name="Ying K."/>
            <person name="Li Y."/>
            <person name="Lu T."/>
            <person name="Huang Y."/>
            <person name="Zhao Q."/>
            <person name="Feng Q."/>
            <person name="Zhang L."/>
            <person name="Zhu J."/>
            <person name="Weng Q."/>
            <person name="Mu J."/>
            <person name="Lu Y."/>
            <person name="Fan D."/>
            <person name="Liu Y."/>
            <person name="Guan J."/>
            <person name="Zhang Y."/>
            <person name="Yu S."/>
            <person name="Liu X."/>
            <person name="Zhang Y."/>
            <person name="Hong G."/>
            <person name="Han B."/>
            <person name="Choisne N."/>
            <person name="Demange N."/>
            <person name="Orjeda G."/>
            <person name="Samain S."/>
            <person name="Cattolico L."/>
            <person name="Pelletier E."/>
            <person name="Couloux A."/>
            <person name="Segurens B."/>
            <person name="Wincker P."/>
            <person name="D'Hont A."/>
            <person name="Scarpelli C."/>
            <person name="Weissenbach J."/>
            <person name="Salanoubat M."/>
            <person name="Quetier F."/>
            <person name="Yu Y."/>
            <person name="Kim H.R."/>
            <person name="Rambo T."/>
            <person name="Currie J."/>
            <person name="Collura K."/>
            <person name="Luo M."/>
            <person name="Yang T."/>
            <person name="Ammiraju J.S.S."/>
            <person name="Engler F."/>
            <person name="Soderlund C."/>
            <person name="Wing R.A."/>
            <person name="Palmer L.E."/>
            <person name="de la Bastide M."/>
            <person name="Spiegel L."/>
            <person name="Nascimento L."/>
            <person name="Zutavern T."/>
            <person name="O'Shaughnessy A."/>
            <person name="Dike S."/>
            <person name="Dedhia N."/>
            <person name="Preston R."/>
            <person name="Balija V."/>
            <person name="McCombie W.R."/>
            <person name="Chow T."/>
            <person name="Chen H."/>
            <person name="Chung M."/>
            <person name="Chen C."/>
            <person name="Shaw J."/>
            <person name="Wu H."/>
            <person name="Hsiao K."/>
            <person name="Chao Y."/>
            <person name="Chu M."/>
            <person name="Cheng C."/>
            <person name="Hour A."/>
            <person name="Lee P."/>
            <person name="Lin S."/>
            <person name="Lin Y."/>
            <person name="Liou J."/>
            <person name="Liu S."/>
            <person name="Hsing Y."/>
            <person name="Raghuvanshi S."/>
            <person name="Mohanty A."/>
            <person name="Bharti A.K."/>
            <person name="Gaur A."/>
            <person name="Gupta V."/>
            <person name="Kumar D."/>
            <person name="Ravi V."/>
            <person name="Vij S."/>
            <person name="Kapur A."/>
            <person name="Khurana P."/>
            <person name="Khurana P."/>
            <person name="Khurana J.P."/>
            <person name="Tyagi A.K."/>
            <person name="Gaikwad K."/>
            <person name="Singh A."/>
            <person name="Dalal V."/>
            <person name="Srivastava S."/>
            <person name="Dixit A."/>
            <person name="Pal A.K."/>
            <person name="Ghazi I.A."/>
            <person name="Yadav M."/>
            <person name="Pandit A."/>
            <person name="Bhargava A."/>
            <person name="Sureshbabu K."/>
            <person name="Batra K."/>
            <person name="Sharma T.R."/>
            <person name="Mohapatra T."/>
            <person name="Singh N.K."/>
            <person name="Messing J."/>
            <person name="Nelson A.B."/>
            <person name="Fuks G."/>
            <person name="Kavchok S."/>
            <person name="Keizer G."/>
            <person name="Linton E."/>
            <person name="Llaca V."/>
            <person name="Song R."/>
            <person name="Tanyolac B."/>
            <person name="Young S."/>
            <person name="Ho-Il K."/>
            <person name="Hahn J.H."/>
            <person name="Sangsakoo G."/>
            <person name="Vanavichit A."/>
            <person name="de Mattos Luiz.A.T."/>
            <person name="Zimmer P.D."/>
            <person name="Malone G."/>
            <person name="Dellagostin O."/>
            <person name="de Oliveira A.C."/>
            <person name="Bevan M."/>
            <person name="Bancroft I."/>
            <person name="Minx P."/>
            <person name="Cordum H."/>
            <person name="Wilson R."/>
            <person name="Cheng Z."/>
            <person name="Jin W."/>
            <person name="Jiang J."/>
            <person name="Leong S.A."/>
            <person name="Iwama H."/>
            <person name="Gojobori T."/>
            <person name="Itoh T."/>
            <person name="Niimura Y."/>
            <person name="Fujii Y."/>
            <person name="Habara T."/>
            <person name="Sakai H."/>
            <person name="Sato Y."/>
            <person name="Wilson G."/>
            <person name="Kumar K."/>
            <person name="McCouch S."/>
            <person name="Juretic N."/>
            <person name="Hoen D."/>
            <person name="Wright S."/>
            <person name="Bruskiewich R."/>
            <person name="Bureau T."/>
            <person name="Miyao A."/>
            <person name="Hirochika H."/>
            <person name="Nishikawa T."/>
            <person name="Kadowaki K."/>
            <person name="Sugiura M."/>
            <person name="Burr B."/>
            <person name="Sasaki T."/>
        </authorList>
    </citation>
    <scope>NUCLEOTIDE SEQUENCE [LARGE SCALE GENOMIC DNA]</scope>
    <source>
        <strain evidence="3">cv. Nipponbare</strain>
    </source>
</reference>
<dbReference type="Proteomes" id="UP000059680">
    <property type="component" value="Chromosome 1"/>
</dbReference>
<feature type="non-terminal residue" evidence="2">
    <location>
        <position position="228"/>
    </location>
</feature>
<proteinExistence type="predicted"/>
<name>A0A0P0V4V0_ORYSJ</name>
<dbReference type="InParanoid" id="A0A0P0V4V0"/>
<reference evidence="2 3" key="3">
    <citation type="journal article" date="2013" name="Rice">
        <title>Improvement of the Oryza sativa Nipponbare reference genome using next generation sequence and optical map data.</title>
        <authorList>
            <person name="Kawahara Y."/>
            <person name="de la Bastide M."/>
            <person name="Hamilton J.P."/>
            <person name="Kanamori H."/>
            <person name="McCombie W.R."/>
            <person name="Ouyang S."/>
            <person name="Schwartz D.C."/>
            <person name="Tanaka T."/>
            <person name="Wu J."/>
            <person name="Zhou S."/>
            <person name="Childs K.L."/>
            <person name="Davidson R.M."/>
            <person name="Lin H."/>
            <person name="Quesada-Ocampo L."/>
            <person name="Vaillancourt B."/>
            <person name="Sakai H."/>
            <person name="Lee S.S."/>
            <person name="Kim J."/>
            <person name="Numa H."/>
            <person name="Itoh T."/>
            <person name="Buell C.R."/>
            <person name="Matsumoto T."/>
        </authorList>
    </citation>
    <scope>NUCLEOTIDE SEQUENCE [LARGE SCALE GENOMIC DNA]</scope>
    <source>
        <strain evidence="3">cv. Nipponbare</strain>
    </source>
</reference>
<evidence type="ECO:0000313" key="2">
    <source>
        <dbReference type="EMBL" id="BAS72992.1"/>
    </source>
</evidence>
<feature type="region of interest" description="Disordered" evidence="1">
    <location>
        <begin position="114"/>
        <end position="173"/>
    </location>
</feature>
<protein>
    <submittedName>
        <fullName evidence="2">Os01g0596425 protein</fullName>
    </submittedName>
</protein>
<feature type="region of interest" description="Disordered" evidence="1">
    <location>
        <begin position="199"/>
        <end position="228"/>
    </location>
</feature>
<gene>
    <name evidence="2" type="ordered locus">Os01g0596425</name>
    <name evidence="2" type="ORF">OSNPB_010596425</name>
</gene>
<feature type="region of interest" description="Disordered" evidence="1">
    <location>
        <begin position="44"/>
        <end position="73"/>
    </location>
</feature>
<accession>A0A0P0V4V0</accession>
<dbReference type="EMBL" id="AP014957">
    <property type="protein sequence ID" value="BAS72992.1"/>
    <property type="molecule type" value="Genomic_DNA"/>
</dbReference>
<evidence type="ECO:0000256" key="1">
    <source>
        <dbReference type="SAM" id="MobiDB-lite"/>
    </source>
</evidence>
<organism evidence="2 3">
    <name type="scientific">Oryza sativa subsp. japonica</name>
    <name type="common">Rice</name>
    <dbReference type="NCBI Taxonomy" id="39947"/>
    <lineage>
        <taxon>Eukaryota</taxon>
        <taxon>Viridiplantae</taxon>
        <taxon>Streptophyta</taxon>
        <taxon>Embryophyta</taxon>
        <taxon>Tracheophyta</taxon>
        <taxon>Spermatophyta</taxon>
        <taxon>Magnoliopsida</taxon>
        <taxon>Liliopsida</taxon>
        <taxon>Poales</taxon>
        <taxon>Poaceae</taxon>
        <taxon>BOP clade</taxon>
        <taxon>Oryzoideae</taxon>
        <taxon>Oryzeae</taxon>
        <taxon>Oryzinae</taxon>
        <taxon>Oryza</taxon>
        <taxon>Oryza sativa</taxon>
    </lineage>
</organism>